<dbReference type="Proteomes" id="UP000032726">
    <property type="component" value="Chromosome"/>
</dbReference>
<dbReference type="GO" id="GO:0030288">
    <property type="term" value="C:outer membrane-bounded periplasmic space"/>
    <property type="evidence" value="ECO:0007669"/>
    <property type="project" value="TreeGrafter"/>
</dbReference>
<dbReference type="PATRIC" id="fig|516051.4.peg.3116"/>
<name>A0A0D5YXL5_9FLAO</name>
<dbReference type="Pfam" id="PF02872">
    <property type="entry name" value="5_nucleotid_C"/>
    <property type="match status" value="1"/>
</dbReference>
<dbReference type="HOGENOM" id="CLU_094493_1_0_10"/>
<dbReference type="OrthoDB" id="4762412at2"/>
<dbReference type="STRING" id="516051.VC82_3039"/>
<dbReference type="PANTHER" id="PTHR11575:SF24">
    <property type="entry name" value="5'-NUCLEOTIDASE"/>
    <property type="match status" value="1"/>
</dbReference>
<dbReference type="GO" id="GO:0009166">
    <property type="term" value="P:nucleotide catabolic process"/>
    <property type="evidence" value="ECO:0007669"/>
    <property type="project" value="InterPro"/>
</dbReference>
<dbReference type="PANTHER" id="PTHR11575">
    <property type="entry name" value="5'-NUCLEOTIDASE-RELATED"/>
    <property type="match status" value="1"/>
</dbReference>
<dbReference type="InterPro" id="IPR008334">
    <property type="entry name" value="5'-Nucleotdase_C"/>
</dbReference>
<sequence length="254" mass="28835">MKLLKIKHFVIFITFVFFSCKDTPLKLQEIKGEQFTITEKLSSVDSLETVIDPYRQRLNQIMDSVLTYAPRTLNKEDGELNTSEGNLMADIILRQANKVFQQRTGNSVDFVVLNHGGIRSVISKGPVTIRNIFEVMPFENNIAIVAMQGRTVRDLISFLVNAKRAHPISGLQITLDKEGGLASVFINGEPFDENKKYYVATSDYLVQGGDDMGFFKNTDEVIELNYLVRNAIIDYLKEIDTLNATVDNRFIRLK</sequence>
<evidence type="ECO:0000313" key="2">
    <source>
        <dbReference type="EMBL" id="AKA36583.1"/>
    </source>
</evidence>
<dbReference type="AlphaFoldDB" id="A0A0D5YXL5"/>
<proteinExistence type="predicted"/>
<accession>A0A0D5YXL5</accession>
<dbReference type="InterPro" id="IPR036907">
    <property type="entry name" value="5'-Nucleotdase_C_sf"/>
</dbReference>
<dbReference type="SUPFAM" id="SSF55816">
    <property type="entry name" value="5'-nucleotidase (syn. UDP-sugar hydrolase), C-terminal domain"/>
    <property type="match status" value="1"/>
</dbReference>
<dbReference type="GO" id="GO:0008253">
    <property type="term" value="F:5'-nucleotidase activity"/>
    <property type="evidence" value="ECO:0007669"/>
    <property type="project" value="TreeGrafter"/>
</dbReference>
<dbReference type="InterPro" id="IPR006179">
    <property type="entry name" value="5_nucleotidase/apyrase"/>
</dbReference>
<evidence type="ECO:0000259" key="1">
    <source>
        <dbReference type="Pfam" id="PF02872"/>
    </source>
</evidence>
<protein>
    <submittedName>
        <fullName evidence="2">Putative 5'-nucleotidase/2',3'-cyclic phosphodiesterase</fullName>
    </submittedName>
</protein>
<dbReference type="PROSITE" id="PS51257">
    <property type="entry name" value="PROKAR_LIPOPROTEIN"/>
    <property type="match status" value="1"/>
</dbReference>
<gene>
    <name evidence="2" type="ORF">VC82_3039</name>
</gene>
<dbReference type="KEGG" id="mlt:VC82_3039"/>
<dbReference type="PRINTS" id="PR01607">
    <property type="entry name" value="APYRASEFAMLY"/>
</dbReference>
<dbReference type="Gene3D" id="3.90.780.10">
    <property type="entry name" value="5'-Nucleotidase, C-terminal domain"/>
    <property type="match status" value="1"/>
</dbReference>
<dbReference type="EMBL" id="CP011071">
    <property type="protein sequence ID" value="AKA36583.1"/>
    <property type="molecule type" value="Genomic_DNA"/>
</dbReference>
<evidence type="ECO:0000313" key="3">
    <source>
        <dbReference type="Proteomes" id="UP000032726"/>
    </source>
</evidence>
<keyword evidence="3" id="KW-1185">Reference proteome</keyword>
<organism evidence="2 3">
    <name type="scientific">Flagellimonas lutaonensis</name>
    <dbReference type="NCBI Taxonomy" id="516051"/>
    <lineage>
        <taxon>Bacteria</taxon>
        <taxon>Pseudomonadati</taxon>
        <taxon>Bacteroidota</taxon>
        <taxon>Flavobacteriia</taxon>
        <taxon>Flavobacteriales</taxon>
        <taxon>Flavobacteriaceae</taxon>
        <taxon>Flagellimonas</taxon>
    </lineage>
</organism>
<dbReference type="GO" id="GO:0008768">
    <property type="term" value="F:UDP-sugar diphosphatase activity"/>
    <property type="evidence" value="ECO:0007669"/>
    <property type="project" value="TreeGrafter"/>
</dbReference>
<feature type="domain" description="5'-Nucleotidase C-terminal" evidence="1">
    <location>
        <begin position="82"/>
        <end position="215"/>
    </location>
</feature>
<dbReference type="RefSeq" id="WP_045803099.1">
    <property type="nucleotide sequence ID" value="NZ_CP011071.1"/>
</dbReference>
<reference evidence="2 3" key="1">
    <citation type="submission" date="2015-03" db="EMBL/GenBank/DDBJ databases">
        <title>Complete genome sequence of Muricauda lutaonensis CC-HSB-11T, isolated from a coastal hot spring.</title>
        <authorList>
            <person name="Kim K.M."/>
        </authorList>
    </citation>
    <scope>NUCLEOTIDE SEQUENCE [LARGE SCALE GENOMIC DNA]</scope>
    <source>
        <strain evidence="2 3">CC-HSB-11</strain>
    </source>
</reference>